<dbReference type="Pfam" id="PF01488">
    <property type="entry name" value="Shikimate_DH"/>
    <property type="match status" value="1"/>
</dbReference>
<feature type="binding site" evidence="7">
    <location>
        <position position="63"/>
    </location>
    <ligand>
        <name>shikimate</name>
        <dbReference type="ChEBI" id="CHEBI:36208"/>
    </ligand>
</feature>
<dbReference type="Gene3D" id="3.40.50.10860">
    <property type="entry name" value="Leucine Dehydrogenase, chain A, domain 1"/>
    <property type="match status" value="1"/>
</dbReference>
<comment type="function">
    <text evidence="7">Involved in the biosynthesis of the chorismate, which leads to the biosynthesis of aromatic amino acids. Catalyzes the reversible NADPH linked reduction of 3-dehydroshikimate (DHSA) to yield shikimate (SA).</text>
</comment>
<dbReference type="Pfam" id="PF08501">
    <property type="entry name" value="Shikimate_dh_N"/>
    <property type="match status" value="1"/>
</dbReference>
<feature type="binding site" evidence="7">
    <location>
        <position position="219"/>
    </location>
    <ligand>
        <name>shikimate</name>
        <dbReference type="ChEBI" id="CHEBI:36208"/>
    </ligand>
</feature>
<dbReference type="PANTHER" id="PTHR21089:SF1">
    <property type="entry name" value="BIFUNCTIONAL 3-DEHYDROQUINATE DEHYDRATASE_SHIKIMATE DEHYDROGENASE, CHLOROPLASTIC"/>
    <property type="match status" value="1"/>
</dbReference>
<evidence type="ECO:0000256" key="2">
    <source>
        <dbReference type="ARBA" id="ARBA00012962"/>
    </source>
</evidence>
<dbReference type="SUPFAM" id="SSF51735">
    <property type="entry name" value="NAD(P)-binding Rossmann-fold domains"/>
    <property type="match status" value="1"/>
</dbReference>
<evidence type="ECO:0000256" key="5">
    <source>
        <dbReference type="ARBA" id="ARBA00023141"/>
    </source>
</evidence>
<dbReference type="GO" id="GO:0008652">
    <property type="term" value="P:amino acid biosynthetic process"/>
    <property type="evidence" value="ECO:0007669"/>
    <property type="project" value="UniProtKB-KW"/>
</dbReference>
<feature type="domain" description="SDH C-terminal" evidence="10">
    <location>
        <begin position="240"/>
        <end position="265"/>
    </location>
</feature>
<evidence type="ECO:0000256" key="6">
    <source>
        <dbReference type="ARBA" id="ARBA00049442"/>
    </source>
</evidence>
<evidence type="ECO:0000313" key="12">
    <source>
        <dbReference type="Proteomes" id="UP000773614"/>
    </source>
</evidence>
<feature type="binding site" evidence="7">
    <location>
        <begin position="152"/>
        <end position="157"/>
    </location>
    <ligand>
        <name>NADP(+)</name>
        <dbReference type="ChEBI" id="CHEBI:58349"/>
    </ligand>
</feature>
<evidence type="ECO:0000313" key="11">
    <source>
        <dbReference type="EMBL" id="MYZ46823.1"/>
    </source>
</evidence>
<dbReference type="EC" id="1.1.1.25" evidence="2 7"/>
<dbReference type="GO" id="GO:0004764">
    <property type="term" value="F:shikimate 3-dehydrogenase (NADP+) activity"/>
    <property type="evidence" value="ECO:0007669"/>
    <property type="project" value="UniProtKB-UniRule"/>
</dbReference>
<reference evidence="11" key="1">
    <citation type="submission" date="2019-03" db="EMBL/GenBank/DDBJ databases">
        <title>Afifella sp. nov., isolated from activated sludge.</title>
        <authorList>
            <person name="Li Q."/>
            <person name="Liu Y."/>
        </authorList>
    </citation>
    <scope>NUCLEOTIDE SEQUENCE</scope>
    <source>
        <strain evidence="11">L72</strain>
    </source>
</reference>
<dbReference type="CDD" id="cd01065">
    <property type="entry name" value="NAD_bind_Shikimate_DH"/>
    <property type="match status" value="1"/>
</dbReference>
<evidence type="ECO:0000259" key="10">
    <source>
        <dbReference type="Pfam" id="PF18317"/>
    </source>
</evidence>
<dbReference type="GO" id="GO:0009073">
    <property type="term" value="P:aromatic amino acid family biosynthetic process"/>
    <property type="evidence" value="ECO:0007669"/>
    <property type="project" value="UniProtKB-KW"/>
</dbReference>
<dbReference type="Pfam" id="PF18317">
    <property type="entry name" value="SDH_C"/>
    <property type="match status" value="1"/>
</dbReference>
<sequence length="276" mass="29454">MSMQRAFVAGWPIAHSRSPLIHRYWLRRYGIDGDYAAVAVPPQDARRFFASLSESGYVGGNITLPHKETAWSACTLRTEVAERLGAVNTLWIENGRLAGDNTDLFGFLANLDERAPGWRKGGPAIVLGAGGSSRAVAHGLAMAGFAPVHVLNRTEGRALDLARQLGGPVRGGALAALADLIGIANIIVNTTAAELAGGEPLAIDWSRAKPDALATDIVYTPLETSFLRDAAAAGLRSVDGLGMLLHQARPGFERWFGVRPQVDDTLRRLVLADIEG</sequence>
<dbReference type="InterPro" id="IPR013708">
    <property type="entry name" value="Shikimate_DH-bd_N"/>
</dbReference>
<dbReference type="RefSeq" id="WP_161139164.1">
    <property type="nucleotide sequence ID" value="NZ_SPKJ01000006.1"/>
</dbReference>
<dbReference type="HAMAP" id="MF_00222">
    <property type="entry name" value="Shikimate_DH_AroE"/>
    <property type="match status" value="1"/>
</dbReference>
<keyword evidence="12" id="KW-1185">Reference proteome</keyword>
<organism evidence="11 12">
    <name type="scientific">Propylenella binzhouense</name>
    <dbReference type="NCBI Taxonomy" id="2555902"/>
    <lineage>
        <taxon>Bacteria</taxon>
        <taxon>Pseudomonadati</taxon>
        <taxon>Pseudomonadota</taxon>
        <taxon>Alphaproteobacteria</taxon>
        <taxon>Hyphomicrobiales</taxon>
        <taxon>Propylenellaceae</taxon>
        <taxon>Propylenella</taxon>
    </lineage>
</organism>
<feature type="domain" description="Shikimate dehydrogenase substrate binding N-terminal" evidence="9">
    <location>
        <begin position="8"/>
        <end position="90"/>
    </location>
</feature>
<dbReference type="GO" id="GO:0009423">
    <property type="term" value="P:chorismate biosynthetic process"/>
    <property type="evidence" value="ECO:0007669"/>
    <property type="project" value="UniProtKB-UniRule"/>
</dbReference>
<comment type="caution">
    <text evidence="11">The sequence shown here is derived from an EMBL/GenBank/DDBJ whole genome shotgun (WGS) entry which is preliminary data.</text>
</comment>
<evidence type="ECO:0000259" key="9">
    <source>
        <dbReference type="Pfam" id="PF08501"/>
    </source>
</evidence>
<keyword evidence="5 7" id="KW-0057">Aromatic amino acid biosynthesis</keyword>
<comment type="pathway">
    <text evidence="1 7">Metabolic intermediate biosynthesis; chorismate biosynthesis; chorismate from D-erythrose 4-phosphate and phosphoenolpyruvate: step 4/7.</text>
</comment>
<keyword evidence="7" id="KW-0028">Amino-acid biosynthesis</keyword>
<dbReference type="GO" id="GO:0050661">
    <property type="term" value="F:NADP binding"/>
    <property type="evidence" value="ECO:0007669"/>
    <property type="project" value="TreeGrafter"/>
</dbReference>
<feature type="binding site" evidence="7">
    <location>
        <begin position="128"/>
        <end position="132"/>
    </location>
    <ligand>
        <name>NADP(+)</name>
        <dbReference type="ChEBI" id="CHEBI:58349"/>
    </ligand>
</feature>
<feature type="active site" description="Proton acceptor" evidence="7">
    <location>
        <position position="67"/>
    </location>
</feature>
<dbReference type="PANTHER" id="PTHR21089">
    <property type="entry name" value="SHIKIMATE DEHYDROGENASE"/>
    <property type="match status" value="1"/>
</dbReference>
<evidence type="ECO:0000259" key="8">
    <source>
        <dbReference type="Pfam" id="PF01488"/>
    </source>
</evidence>
<evidence type="ECO:0000256" key="4">
    <source>
        <dbReference type="ARBA" id="ARBA00023002"/>
    </source>
</evidence>
<feature type="binding site" evidence="7">
    <location>
        <position position="88"/>
    </location>
    <ligand>
        <name>shikimate</name>
        <dbReference type="ChEBI" id="CHEBI:36208"/>
    </ligand>
</feature>
<dbReference type="SUPFAM" id="SSF53223">
    <property type="entry name" value="Aminoacid dehydrogenase-like, N-terminal domain"/>
    <property type="match status" value="1"/>
</dbReference>
<evidence type="ECO:0000256" key="3">
    <source>
        <dbReference type="ARBA" id="ARBA00022857"/>
    </source>
</evidence>
<dbReference type="InterPro" id="IPR036291">
    <property type="entry name" value="NAD(P)-bd_dom_sf"/>
</dbReference>
<dbReference type="Gene3D" id="3.40.50.720">
    <property type="entry name" value="NAD(P)-binding Rossmann-like Domain"/>
    <property type="match status" value="1"/>
</dbReference>
<name>A0A964T1P5_9HYPH</name>
<dbReference type="InterPro" id="IPR046346">
    <property type="entry name" value="Aminoacid_DH-like_N_sf"/>
</dbReference>
<dbReference type="GO" id="GO:0005829">
    <property type="term" value="C:cytosol"/>
    <property type="evidence" value="ECO:0007669"/>
    <property type="project" value="TreeGrafter"/>
</dbReference>
<evidence type="ECO:0000256" key="1">
    <source>
        <dbReference type="ARBA" id="ARBA00004871"/>
    </source>
</evidence>
<dbReference type="Proteomes" id="UP000773614">
    <property type="component" value="Unassembled WGS sequence"/>
</dbReference>
<protein>
    <recommendedName>
        <fullName evidence="2 7">Shikimate dehydrogenase (NADP(+))</fullName>
        <shortName evidence="7">SDH</shortName>
        <ecNumber evidence="2 7">1.1.1.25</ecNumber>
    </recommendedName>
</protein>
<proteinExistence type="inferred from homology"/>
<keyword evidence="3 7" id="KW-0521">NADP</keyword>
<feature type="domain" description="Quinate/shikimate 5-dehydrogenase/glutamyl-tRNA reductase" evidence="8">
    <location>
        <begin position="124"/>
        <end position="194"/>
    </location>
</feature>
<feature type="binding site" evidence="7">
    <location>
        <position position="103"/>
    </location>
    <ligand>
        <name>shikimate</name>
        <dbReference type="ChEBI" id="CHEBI:36208"/>
    </ligand>
</feature>
<dbReference type="GO" id="GO:0019632">
    <property type="term" value="P:shikimate metabolic process"/>
    <property type="evidence" value="ECO:0007669"/>
    <property type="project" value="TreeGrafter"/>
</dbReference>
<dbReference type="NCBIfam" id="NF001312">
    <property type="entry name" value="PRK00258.1-4"/>
    <property type="match status" value="1"/>
</dbReference>
<dbReference type="AlphaFoldDB" id="A0A964T1P5"/>
<feature type="binding site" evidence="7">
    <location>
        <position position="240"/>
    </location>
    <ligand>
        <name>NADP(+)</name>
        <dbReference type="ChEBI" id="CHEBI:58349"/>
    </ligand>
</feature>
<dbReference type="EMBL" id="SPKJ01000006">
    <property type="protein sequence ID" value="MYZ46823.1"/>
    <property type="molecule type" value="Genomic_DNA"/>
</dbReference>
<dbReference type="InterPro" id="IPR022893">
    <property type="entry name" value="Shikimate_DH_fam"/>
</dbReference>
<feature type="binding site" evidence="7">
    <location>
        <position position="79"/>
    </location>
    <ligand>
        <name>NADP(+)</name>
        <dbReference type="ChEBI" id="CHEBI:58349"/>
    </ligand>
</feature>
<comment type="subunit">
    <text evidence="7">Homodimer.</text>
</comment>
<gene>
    <name evidence="7" type="primary">aroE</name>
    <name evidence="11" type="ORF">E4O86_03720</name>
</gene>
<dbReference type="InterPro" id="IPR041121">
    <property type="entry name" value="SDH_C"/>
</dbReference>
<dbReference type="InterPro" id="IPR006151">
    <property type="entry name" value="Shikm_DH/Glu-tRNA_Rdtase"/>
</dbReference>
<comment type="catalytic activity">
    <reaction evidence="6 7">
        <text>shikimate + NADP(+) = 3-dehydroshikimate + NADPH + H(+)</text>
        <dbReference type="Rhea" id="RHEA:17737"/>
        <dbReference type="ChEBI" id="CHEBI:15378"/>
        <dbReference type="ChEBI" id="CHEBI:16630"/>
        <dbReference type="ChEBI" id="CHEBI:36208"/>
        <dbReference type="ChEBI" id="CHEBI:57783"/>
        <dbReference type="ChEBI" id="CHEBI:58349"/>
        <dbReference type="EC" id="1.1.1.25"/>
    </reaction>
</comment>
<feature type="binding site" evidence="7">
    <location>
        <position position="217"/>
    </location>
    <ligand>
        <name>NADP(+)</name>
        <dbReference type="ChEBI" id="CHEBI:58349"/>
    </ligand>
</feature>
<comment type="similarity">
    <text evidence="7">Belongs to the shikimate dehydrogenase family.</text>
</comment>
<keyword evidence="4 7" id="KW-0560">Oxidoreductase</keyword>
<evidence type="ECO:0000256" key="7">
    <source>
        <dbReference type="HAMAP-Rule" id="MF_00222"/>
    </source>
</evidence>
<feature type="binding site" evidence="7">
    <location>
        <position position="247"/>
    </location>
    <ligand>
        <name>shikimate</name>
        <dbReference type="ChEBI" id="CHEBI:36208"/>
    </ligand>
</feature>
<accession>A0A964T1P5</accession>
<dbReference type="OrthoDB" id="9792692at2"/>
<feature type="binding site" evidence="7">
    <location>
        <begin position="16"/>
        <end position="18"/>
    </location>
    <ligand>
        <name>shikimate</name>
        <dbReference type="ChEBI" id="CHEBI:36208"/>
    </ligand>
</feature>